<organism evidence="1 2">
    <name type="scientific">Blumeria graminis f. sp. tritici</name>
    <dbReference type="NCBI Taxonomy" id="62690"/>
    <lineage>
        <taxon>Eukaryota</taxon>
        <taxon>Fungi</taxon>
        <taxon>Dikarya</taxon>
        <taxon>Ascomycota</taxon>
        <taxon>Pezizomycotina</taxon>
        <taxon>Leotiomycetes</taxon>
        <taxon>Erysiphales</taxon>
        <taxon>Erysiphaceae</taxon>
        <taxon>Blumeria</taxon>
    </lineage>
</organism>
<accession>A0A9X9MM28</accession>
<proteinExistence type="predicted"/>
<dbReference type="EMBL" id="LR026992">
    <property type="protein sequence ID" value="VDB93177.1"/>
    <property type="molecule type" value="Genomic_DNA"/>
</dbReference>
<keyword evidence="2" id="KW-1185">Reference proteome</keyword>
<protein>
    <submittedName>
        <fullName evidence="1">Bgt-5166</fullName>
    </submittedName>
</protein>
<evidence type="ECO:0000313" key="2">
    <source>
        <dbReference type="Proteomes" id="UP000324639"/>
    </source>
</evidence>
<dbReference type="Proteomes" id="UP000324639">
    <property type="component" value="Chromosome Bgt_-09"/>
</dbReference>
<reference evidence="1 2" key="1">
    <citation type="submission" date="2018-08" db="EMBL/GenBank/DDBJ databases">
        <authorList>
            <person name="Muller C M."/>
        </authorList>
    </citation>
    <scope>NUCLEOTIDE SEQUENCE [LARGE SCALE GENOMIC DNA]</scope>
</reference>
<evidence type="ECO:0000313" key="1">
    <source>
        <dbReference type="EMBL" id="VDB93177.1"/>
    </source>
</evidence>
<name>A0A9X9MM28_BLUGR</name>
<gene>
    <name evidence="1" type="ORF">BGT96224V316_LOCUS6932</name>
</gene>
<sequence>MKMTRYYWQDLDERERPREIFLECGSR</sequence>
<dbReference type="AlphaFoldDB" id="A0A9X9MM28"/>